<feature type="compositionally biased region" description="Low complexity" evidence="1">
    <location>
        <begin position="16"/>
        <end position="34"/>
    </location>
</feature>
<sequence>MNIESRVADGKQLYQTTATSRVTSTSASPSASRQRIPRCRPLQPPPSHVVIGAPPAIELPLQLRPLSVAGLSSPSAPIASFLHHQRVMQSIPWILPDNSTFSAPPCAIVLPRQPARPSPPPSLRHMSNRQLYRFTCRAASSSLNGTSTCTVSKLIVP</sequence>
<accession>A0A2U3ENC4</accession>
<evidence type="ECO:0000313" key="2">
    <source>
        <dbReference type="EMBL" id="PWI76006.1"/>
    </source>
</evidence>
<evidence type="ECO:0000256" key="1">
    <source>
        <dbReference type="SAM" id="MobiDB-lite"/>
    </source>
</evidence>
<evidence type="ECO:0000313" key="3">
    <source>
        <dbReference type="Proteomes" id="UP000245956"/>
    </source>
</evidence>
<name>A0A2U3ENC4_PURLI</name>
<dbReference type="EMBL" id="LCWV01000002">
    <property type="protein sequence ID" value="PWI76006.1"/>
    <property type="molecule type" value="Genomic_DNA"/>
</dbReference>
<feature type="region of interest" description="Disordered" evidence="1">
    <location>
        <begin position="1"/>
        <end position="38"/>
    </location>
</feature>
<comment type="caution">
    <text evidence="2">The sequence shown here is derived from an EMBL/GenBank/DDBJ whole genome shotgun (WGS) entry which is preliminary data.</text>
</comment>
<organism evidence="2 3">
    <name type="scientific">Purpureocillium lilacinum</name>
    <name type="common">Paecilomyces lilacinus</name>
    <dbReference type="NCBI Taxonomy" id="33203"/>
    <lineage>
        <taxon>Eukaryota</taxon>
        <taxon>Fungi</taxon>
        <taxon>Dikarya</taxon>
        <taxon>Ascomycota</taxon>
        <taxon>Pezizomycotina</taxon>
        <taxon>Sordariomycetes</taxon>
        <taxon>Hypocreomycetidae</taxon>
        <taxon>Hypocreales</taxon>
        <taxon>Ophiocordycipitaceae</taxon>
        <taxon>Purpureocillium</taxon>
    </lineage>
</organism>
<protein>
    <submittedName>
        <fullName evidence="2">Uncharacterized protein</fullName>
    </submittedName>
</protein>
<gene>
    <name evidence="2" type="ORF">PCL_06664</name>
</gene>
<reference evidence="2 3" key="1">
    <citation type="journal article" date="2016" name="Front. Microbiol.">
        <title>Genome and transcriptome sequences reveal the specific parasitism of the nematophagous Purpureocillium lilacinum 36-1.</title>
        <authorList>
            <person name="Xie J."/>
            <person name="Li S."/>
            <person name="Mo C."/>
            <person name="Xiao X."/>
            <person name="Peng D."/>
            <person name="Wang G."/>
            <person name="Xiao Y."/>
        </authorList>
    </citation>
    <scope>NUCLEOTIDE SEQUENCE [LARGE SCALE GENOMIC DNA]</scope>
    <source>
        <strain evidence="2 3">36-1</strain>
    </source>
</reference>
<proteinExistence type="predicted"/>
<dbReference type="AlphaFoldDB" id="A0A2U3ENC4"/>
<dbReference type="Proteomes" id="UP000245956">
    <property type="component" value="Unassembled WGS sequence"/>
</dbReference>